<comment type="caution">
    <text evidence="1">The sequence shown here is derived from an EMBL/GenBank/DDBJ whole genome shotgun (WGS) entry which is preliminary data.</text>
</comment>
<name>A0ABW8UGD4_9LACT</name>
<keyword evidence="2" id="KW-1185">Reference proteome</keyword>
<dbReference type="RefSeq" id="WP_407142256.1">
    <property type="nucleotide sequence ID" value="NZ_JBGQQI010000011.1"/>
</dbReference>
<evidence type="ECO:0000313" key="2">
    <source>
        <dbReference type="Proteomes" id="UP001625374"/>
    </source>
</evidence>
<organism evidence="1 2">
    <name type="scientific">Marinilactibacillus psychrotolerans</name>
    <dbReference type="NCBI Taxonomy" id="191770"/>
    <lineage>
        <taxon>Bacteria</taxon>
        <taxon>Bacillati</taxon>
        <taxon>Bacillota</taxon>
        <taxon>Bacilli</taxon>
        <taxon>Lactobacillales</taxon>
        <taxon>Carnobacteriaceae</taxon>
        <taxon>Marinilactibacillus</taxon>
    </lineage>
</organism>
<protein>
    <submittedName>
        <fullName evidence="1">Uncharacterized protein</fullName>
    </submittedName>
</protein>
<accession>A0ABW8UGD4</accession>
<reference evidence="1 2" key="1">
    <citation type="submission" date="2024-08" db="EMBL/GenBank/DDBJ databases">
        <authorList>
            <person name="Arias E."/>
        </authorList>
    </citation>
    <scope>NUCLEOTIDE SEQUENCE [LARGE SCALE GENOMIC DNA]</scope>
    <source>
        <strain evidence="1 2">FAM 24106</strain>
    </source>
</reference>
<gene>
    <name evidence="1" type="ORF">ACEN37_01850</name>
</gene>
<dbReference type="Proteomes" id="UP001625374">
    <property type="component" value="Unassembled WGS sequence"/>
</dbReference>
<sequence length="227" mass="26860">MIDNEKLKKLEELKKKGNRAKFQEKVEMAQLQETLHECKIFEDNKNKIIKLVRQEWKDLPFFEFDYNDIYGDKRELLQKKIWDAYGVGKYESLDYIWGTLRNDGMLISIGKTSKGNDDLFKLLGRGRKSNKKSESLLDYFPTATEKIILSTTLNPYQIEEYTDVLKDFELMLEEVNKILRGYIRYAFAIPLDPKDNLSAELEEQKLGEYLEKEGIPILNYYSHKNFK</sequence>
<proteinExistence type="predicted"/>
<dbReference type="EMBL" id="JBGQQK010000003">
    <property type="protein sequence ID" value="MFL2101988.1"/>
    <property type="molecule type" value="Genomic_DNA"/>
</dbReference>
<evidence type="ECO:0000313" key="1">
    <source>
        <dbReference type="EMBL" id="MFL2101988.1"/>
    </source>
</evidence>